<reference evidence="4 5" key="1">
    <citation type="journal article" date="2015" name="Genome Biol. Evol.">
        <title>Phylogenomic analyses indicate that early fungi evolved digesting cell walls of algal ancestors of land plants.</title>
        <authorList>
            <person name="Chang Y."/>
            <person name="Wang S."/>
            <person name="Sekimoto S."/>
            <person name="Aerts A.L."/>
            <person name="Choi C."/>
            <person name="Clum A."/>
            <person name="LaButti K.M."/>
            <person name="Lindquist E.A."/>
            <person name="Yee Ngan C."/>
            <person name="Ohm R.A."/>
            <person name="Salamov A.A."/>
            <person name="Grigoriev I.V."/>
            <person name="Spatafora J.W."/>
            <person name="Berbee M.L."/>
        </authorList>
    </citation>
    <scope>NUCLEOTIDE SEQUENCE [LARGE SCALE GENOMIC DNA]</scope>
    <source>
        <strain evidence="4 5">NRRL 28638</strain>
    </source>
</reference>
<sequence length="130" mass="15473">VTTPKPKCLQRRYDQNNNTELSPFSSKEDVQLSIDGMSNYSDFRRSIQENIHKLPHYYIAYEDFDMALNHSPNDPLFYLHHAFIDNMWFQWQRKKESRFNEYNSNSEKVSKNDKLVALGGIVRDVLDPRK</sequence>
<dbReference type="PANTHER" id="PTHR11474:SF126">
    <property type="entry name" value="TYROSINASE-LIKE PROTEIN TYR-1-RELATED"/>
    <property type="match status" value="1"/>
</dbReference>
<dbReference type="Proteomes" id="UP000070444">
    <property type="component" value="Unassembled WGS sequence"/>
</dbReference>
<dbReference type="Gene3D" id="1.10.1280.10">
    <property type="entry name" value="Di-copper center containing domain from catechol oxidase"/>
    <property type="match status" value="1"/>
</dbReference>
<feature type="non-terminal residue" evidence="4">
    <location>
        <position position="130"/>
    </location>
</feature>
<dbReference type="Pfam" id="PF00264">
    <property type="entry name" value="Tyrosinase"/>
    <property type="match status" value="1"/>
</dbReference>
<protein>
    <recommendedName>
        <fullName evidence="3">Tyrosinase copper-binding domain-containing protein</fullName>
    </recommendedName>
</protein>
<feature type="non-terminal residue" evidence="4">
    <location>
        <position position="1"/>
    </location>
</feature>
<evidence type="ECO:0000259" key="3">
    <source>
        <dbReference type="PROSITE" id="PS00498"/>
    </source>
</evidence>
<accession>A0A137NW82</accession>
<dbReference type="GO" id="GO:0046872">
    <property type="term" value="F:metal ion binding"/>
    <property type="evidence" value="ECO:0007669"/>
    <property type="project" value="UniProtKB-KW"/>
</dbReference>
<proteinExistence type="predicted"/>
<dbReference type="InterPro" id="IPR002227">
    <property type="entry name" value="Tyrosinase_Cu-bd"/>
</dbReference>
<dbReference type="GO" id="GO:0016491">
    <property type="term" value="F:oxidoreductase activity"/>
    <property type="evidence" value="ECO:0007669"/>
    <property type="project" value="InterPro"/>
</dbReference>
<evidence type="ECO:0000313" key="4">
    <source>
        <dbReference type="EMBL" id="KXN66889.1"/>
    </source>
</evidence>
<dbReference type="STRING" id="796925.A0A137NW82"/>
<keyword evidence="2" id="KW-0186">Copper</keyword>
<dbReference type="InterPro" id="IPR008922">
    <property type="entry name" value="Di-copper_centre_dom_sf"/>
</dbReference>
<dbReference type="SUPFAM" id="SSF48056">
    <property type="entry name" value="Di-copper centre-containing domain"/>
    <property type="match status" value="1"/>
</dbReference>
<dbReference type="InterPro" id="IPR050316">
    <property type="entry name" value="Tyrosinase/Hemocyanin"/>
</dbReference>
<evidence type="ECO:0000256" key="1">
    <source>
        <dbReference type="ARBA" id="ARBA00022723"/>
    </source>
</evidence>
<gene>
    <name evidence="4" type="ORF">CONCODRAFT_24304</name>
</gene>
<dbReference type="PANTHER" id="PTHR11474">
    <property type="entry name" value="TYROSINASE FAMILY MEMBER"/>
    <property type="match status" value="1"/>
</dbReference>
<evidence type="ECO:0000313" key="5">
    <source>
        <dbReference type="Proteomes" id="UP000070444"/>
    </source>
</evidence>
<dbReference type="PROSITE" id="PS00498">
    <property type="entry name" value="TYROSINASE_2"/>
    <property type="match status" value="1"/>
</dbReference>
<feature type="domain" description="Tyrosinase copper-binding" evidence="3">
    <location>
        <begin position="74"/>
        <end position="85"/>
    </location>
</feature>
<organism evidence="4 5">
    <name type="scientific">Conidiobolus coronatus (strain ATCC 28846 / CBS 209.66 / NRRL 28638)</name>
    <name type="common">Delacroixia coronata</name>
    <dbReference type="NCBI Taxonomy" id="796925"/>
    <lineage>
        <taxon>Eukaryota</taxon>
        <taxon>Fungi</taxon>
        <taxon>Fungi incertae sedis</taxon>
        <taxon>Zoopagomycota</taxon>
        <taxon>Entomophthoromycotina</taxon>
        <taxon>Entomophthoromycetes</taxon>
        <taxon>Entomophthorales</taxon>
        <taxon>Ancylistaceae</taxon>
        <taxon>Conidiobolus</taxon>
    </lineage>
</organism>
<dbReference type="EMBL" id="KQ964680">
    <property type="protein sequence ID" value="KXN66889.1"/>
    <property type="molecule type" value="Genomic_DNA"/>
</dbReference>
<dbReference type="AlphaFoldDB" id="A0A137NW82"/>
<keyword evidence="5" id="KW-1185">Reference proteome</keyword>
<evidence type="ECO:0000256" key="2">
    <source>
        <dbReference type="ARBA" id="ARBA00023008"/>
    </source>
</evidence>
<keyword evidence="1" id="KW-0479">Metal-binding</keyword>
<dbReference type="OrthoDB" id="6132182at2759"/>
<name>A0A137NW82_CONC2</name>